<sequence>MVVAVDNTTASRKAMSHSLAMASMMSPPPELKVVYAIGLNPSHSLPIAFLDTLDRRNNMDIKENSRLEVEEITAWLAKFKEKYTACQLVTVQRHEPVGQIITQYLFDTRADLLMIGASSRSTASGTFRTLLGSTSEYCLRHAPCPVTIIKQTDVSSIQKH</sequence>
<reference evidence="2" key="1">
    <citation type="submission" date="2020-12" db="EMBL/GenBank/DDBJ databases">
        <title>Metabolic potential, ecology and presence of endohyphal bacteria is reflected in genomic diversity of Mucoromycotina.</title>
        <authorList>
            <person name="Muszewska A."/>
            <person name="Okrasinska A."/>
            <person name="Steczkiewicz K."/>
            <person name="Drgas O."/>
            <person name="Orlowska M."/>
            <person name="Perlinska-Lenart U."/>
            <person name="Aleksandrzak-Piekarczyk T."/>
            <person name="Szatraj K."/>
            <person name="Zielenkiewicz U."/>
            <person name="Pilsyk S."/>
            <person name="Malc E."/>
            <person name="Mieczkowski P."/>
            <person name="Kruszewska J.S."/>
            <person name="Biernat P."/>
            <person name="Pawlowska J."/>
        </authorList>
    </citation>
    <scope>NUCLEOTIDE SEQUENCE</scope>
    <source>
        <strain evidence="2">WA0000067209</strain>
    </source>
</reference>
<dbReference type="Gene3D" id="3.40.50.620">
    <property type="entry name" value="HUPs"/>
    <property type="match status" value="1"/>
</dbReference>
<accession>A0A8H7U8G5</accession>
<evidence type="ECO:0000313" key="2">
    <source>
        <dbReference type="EMBL" id="KAG2173240.1"/>
    </source>
</evidence>
<organism evidence="2 3">
    <name type="scientific">Mortierella isabellina</name>
    <name type="common">Filamentous fungus</name>
    <name type="synonym">Umbelopsis isabellina</name>
    <dbReference type="NCBI Taxonomy" id="91625"/>
    <lineage>
        <taxon>Eukaryota</taxon>
        <taxon>Fungi</taxon>
        <taxon>Fungi incertae sedis</taxon>
        <taxon>Mucoromycota</taxon>
        <taxon>Mucoromycotina</taxon>
        <taxon>Umbelopsidomycetes</taxon>
        <taxon>Umbelopsidales</taxon>
        <taxon>Umbelopsidaceae</taxon>
        <taxon>Umbelopsis</taxon>
    </lineage>
</organism>
<dbReference type="PANTHER" id="PTHR31964">
    <property type="entry name" value="ADENINE NUCLEOTIDE ALPHA HYDROLASES-LIKE SUPERFAMILY PROTEIN"/>
    <property type="match status" value="1"/>
</dbReference>
<proteinExistence type="predicted"/>
<name>A0A8H7U8G5_MORIS</name>
<keyword evidence="3" id="KW-1185">Reference proteome</keyword>
<dbReference type="AlphaFoldDB" id="A0A8H7U8G5"/>
<dbReference type="EMBL" id="JAEPQZ010000015">
    <property type="protein sequence ID" value="KAG2173240.1"/>
    <property type="molecule type" value="Genomic_DNA"/>
</dbReference>
<dbReference type="Pfam" id="PF00582">
    <property type="entry name" value="Usp"/>
    <property type="match status" value="1"/>
</dbReference>
<dbReference type="InterPro" id="IPR006016">
    <property type="entry name" value="UspA"/>
</dbReference>
<dbReference type="OrthoDB" id="843225at2759"/>
<protein>
    <recommendedName>
        <fullName evidence="1">UspA domain-containing protein</fullName>
    </recommendedName>
</protein>
<gene>
    <name evidence="2" type="ORF">INT43_004614</name>
</gene>
<evidence type="ECO:0000259" key="1">
    <source>
        <dbReference type="Pfam" id="PF00582"/>
    </source>
</evidence>
<dbReference type="PANTHER" id="PTHR31964:SF113">
    <property type="entry name" value="USPA DOMAIN-CONTAINING PROTEIN"/>
    <property type="match status" value="1"/>
</dbReference>
<dbReference type="SUPFAM" id="SSF52402">
    <property type="entry name" value="Adenine nucleotide alpha hydrolases-like"/>
    <property type="match status" value="1"/>
</dbReference>
<comment type="caution">
    <text evidence="2">The sequence shown here is derived from an EMBL/GenBank/DDBJ whole genome shotgun (WGS) entry which is preliminary data.</text>
</comment>
<evidence type="ECO:0000313" key="3">
    <source>
        <dbReference type="Proteomes" id="UP000654370"/>
    </source>
</evidence>
<dbReference type="Proteomes" id="UP000654370">
    <property type="component" value="Unassembled WGS sequence"/>
</dbReference>
<dbReference type="InterPro" id="IPR014729">
    <property type="entry name" value="Rossmann-like_a/b/a_fold"/>
</dbReference>
<feature type="domain" description="UspA" evidence="1">
    <location>
        <begin position="2"/>
        <end position="150"/>
    </location>
</feature>